<feature type="transmembrane region" description="Helical" evidence="2">
    <location>
        <begin position="15"/>
        <end position="33"/>
    </location>
</feature>
<feature type="domain" description="Exostosin GT47" evidence="3">
    <location>
        <begin position="109"/>
        <end position="393"/>
    </location>
</feature>
<dbReference type="PaxDb" id="2850-Phatr40749"/>
<proteinExistence type="inferred from homology"/>
<dbReference type="InterPro" id="IPR004263">
    <property type="entry name" value="Exostosin"/>
</dbReference>
<keyword evidence="5" id="KW-1185">Reference proteome</keyword>
<sequence>MLSIEVIRFTRNQRILSAFVVLLNIAVALYLLFVDSQRSPTHDRSFSFPHALATLPPNASQSESIEVGSSSRTREIATLASAMAEIIRLLIPEPSTANEYLAQHEPKTFRFYVYDNLSHEYTWQYSASCMKAKRRLSDTCDWGESVCGEKRLTRSPYSKRRLNRNGDLVLSKAFSSYQGILRTYDPIDADLFVVPYPSQAHFHCNQTSHEDVETRLLDRLAYFNKKTRRKHLFFSSAVRSASNKFMGSLPLLVTIGPVDRQCRIGRNCGQIVMPYVNTNPEYQPMVVQKNLRSLKDRKFAMVAKFNAYISGNSMPRSDFLKVVGNVTAIAGFPVLISALGRRRTMPNERSVLEDYRNAIFCPCLRGDEPPQKRLFDVMMSGCIPVVLDFPSKDPGYRSHFASMATSTRGAYPFAKGSFHGWPEMGLDYNEFMVTVNGTCGVSCIVPTLEDLLLNHRDRLVNMQERLAKVIKVFSYGMEHNTLQHADAISAILVQVKHYVDSLGQVS</sequence>
<dbReference type="PANTHER" id="PTHR11062:SF281">
    <property type="entry name" value="EXOSTOSIN-LIKE 2"/>
    <property type="match status" value="1"/>
</dbReference>
<reference evidence="5" key="2">
    <citation type="submission" date="2008-08" db="EMBL/GenBank/DDBJ databases">
        <authorList>
            <consortium name="Diatom Consortium"/>
            <person name="Grigoriev I."/>
            <person name="Grimwood J."/>
            <person name="Kuo A."/>
            <person name="Otillar R.P."/>
            <person name="Salamov A."/>
            <person name="Detter J.C."/>
            <person name="Lindquist E."/>
            <person name="Shapiro H."/>
            <person name="Lucas S."/>
            <person name="Glavina del Rio T."/>
            <person name="Pitluck S."/>
            <person name="Rokhsar D."/>
            <person name="Bowler C."/>
        </authorList>
    </citation>
    <scope>GENOME REANNOTATION</scope>
    <source>
        <strain evidence="5">CCAP 1055/1</strain>
    </source>
</reference>
<dbReference type="EMBL" id="CM000627">
    <property type="protein sequence ID" value="EEC43834.1"/>
    <property type="molecule type" value="Genomic_DNA"/>
</dbReference>
<dbReference type="OrthoDB" id="1924787at2759"/>
<dbReference type="HOGENOM" id="CLU_566584_0_0_1"/>
<dbReference type="InterPro" id="IPR040911">
    <property type="entry name" value="Exostosin_GT47"/>
</dbReference>
<dbReference type="InParanoid" id="B7GCB3"/>
<dbReference type="AlphaFoldDB" id="B7GCB3"/>
<accession>B7GCB3</accession>
<dbReference type="GeneID" id="7198621"/>
<dbReference type="GO" id="GO:0016757">
    <property type="term" value="F:glycosyltransferase activity"/>
    <property type="evidence" value="ECO:0007669"/>
    <property type="project" value="InterPro"/>
</dbReference>
<keyword evidence="2" id="KW-0812">Transmembrane</keyword>
<evidence type="ECO:0000313" key="4">
    <source>
        <dbReference type="EMBL" id="EEC43834.1"/>
    </source>
</evidence>
<evidence type="ECO:0000313" key="5">
    <source>
        <dbReference type="Proteomes" id="UP000000759"/>
    </source>
</evidence>
<organism evidence="4 5">
    <name type="scientific">Phaeodactylum tricornutum (strain CCAP 1055/1)</name>
    <dbReference type="NCBI Taxonomy" id="556484"/>
    <lineage>
        <taxon>Eukaryota</taxon>
        <taxon>Sar</taxon>
        <taxon>Stramenopiles</taxon>
        <taxon>Ochrophyta</taxon>
        <taxon>Bacillariophyta</taxon>
        <taxon>Bacillariophyceae</taxon>
        <taxon>Bacillariophycidae</taxon>
        <taxon>Naviculales</taxon>
        <taxon>Phaeodactylaceae</taxon>
        <taxon>Phaeodactylum</taxon>
    </lineage>
</organism>
<keyword evidence="2" id="KW-0472">Membrane</keyword>
<dbReference type="KEGG" id="pti:PHATRDRAFT_40749"/>
<gene>
    <name evidence="4" type="ORF">PHATRDRAFT_40749</name>
</gene>
<name>B7GCB3_PHATC</name>
<dbReference type="RefSeq" id="XP_002184775.1">
    <property type="nucleotide sequence ID" value="XM_002184739.1"/>
</dbReference>
<dbReference type="PANTHER" id="PTHR11062">
    <property type="entry name" value="EXOSTOSIN HEPARAN SULFATE GLYCOSYLTRANSFERASE -RELATED"/>
    <property type="match status" value="1"/>
</dbReference>
<keyword evidence="2" id="KW-1133">Transmembrane helix</keyword>
<dbReference type="STRING" id="556484.B7GCB3"/>
<evidence type="ECO:0000259" key="3">
    <source>
        <dbReference type="Pfam" id="PF03016"/>
    </source>
</evidence>
<reference evidence="4 5" key="1">
    <citation type="journal article" date="2008" name="Nature">
        <title>The Phaeodactylum genome reveals the evolutionary history of diatom genomes.</title>
        <authorList>
            <person name="Bowler C."/>
            <person name="Allen A.E."/>
            <person name="Badger J.H."/>
            <person name="Grimwood J."/>
            <person name="Jabbari K."/>
            <person name="Kuo A."/>
            <person name="Maheswari U."/>
            <person name="Martens C."/>
            <person name="Maumus F."/>
            <person name="Otillar R.P."/>
            <person name="Rayko E."/>
            <person name="Salamov A."/>
            <person name="Vandepoele K."/>
            <person name="Beszteri B."/>
            <person name="Gruber A."/>
            <person name="Heijde M."/>
            <person name="Katinka M."/>
            <person name="Mock T."/>
            <person name="Valentin K."/>
            <person name="Verret F."/>
            <person name="Berges J.A."/>
            <person name="Brownlee C."/>
            <person name="Cadoret J.P."/>
            <person name="Chiovitti A."/>
            <person name="Choi C.J."/>
            <person name="Coesel S."/>
            <person name="De Martino A."/>
            <person name="Detter J.C."/>
            <person name="Durkin C."/>
            <person name="Falciatore A."/>
            <person name="Fournet J."/>
            <person name="Haruta M."/>
            <person name="Huysman M.J."/>
            <person name="Jenkins B.D."/>
            <person name="Jiroutova K."/>
            <person name="Jorgensen R.E."/>
            <person name="Joubert Y."/>
            <person name="Kaplan A."/>
            <person name="Kroger N."/>
            <person name="Kroth P.G."/>
            <person name="La Roche J."/>
            <person name="Lindquist E."/>
            <person name="Lommer M."/>
            <person name="Martin-Jezequel V."/>
            <person name="Lopez P.J."/>
            <person name="Lucas S."/>
            <person name="Mangogna M."/>
            <person name="McGinnis K."/>
            <person name="Medlin L.K."/>
            <person name="Montsant A."/>
            <person name="Oudot-Le Secq M.P."/>
            <person name="Napoli C."/>
            <person name="Obornik M."/>
            <person name="Parker M.S."/>
            <person name="Petit J.L."/>
            <person name="Porcel B.M."/>
            <person name="Poulsen N."/>
            <person name="Robison M."/>
            <person name="Rychlewski L."/>
            <person name="Rynearson T.A."/>
            <person name="Schmutz J."/>
            <person name="Shapiro H."/>
            <person name="Siaut M."/>
            <person name="Stanley M."/>
            <person name="Sussman M.R."/>
            <person name="Taylor A.R."/>
            <person name="Vardi A."/>
            <person name="von Dassow P."/>
            <person name="Vyverman W."/>
            <person name="Willis A."/>
            <person name="Wyrwicz L.S."/>
            <person name="Rokhsar D.S."/>
            <person name="Weissenbach J."/>
            <person name="Armbrust E.V."/>
            <person name="Green B.R."/>
            <person name="Van de Peer Y."/>
            <person name="Grigoriev I.V."/>
        </authorList>
    </citation>
    <scope>NUCLEOTIDE SEQUENCE [LARGE SCALE GENOMIC DNA]</scope>
    <source>
        <strain evidence="4 5">CCAP 1055/1</strain>
    </source>
</reference>
<protein>
    <recommendedName>
        <fullName evidence="3">Exostosin GT47 domain-containing protein</fullName>
    </recommendedName>
</protein>
<dbReference type="Pfam" id="PF03016">
    <property type="entry name" value="Exostosin_GT47"/>
    <property type="match status" value="1"/>
</dbReference>
<comment type="similarity">
    <text evidence="1">Belongs to the glycosyltransferase 47 family.</text>
</comment>
<evidence type="ECO:0000256" key="1">
    <source>
        <dbReference type="ARBA" id="ARBA00010271"/>
    </source>
</evidence>
<evidence type="ECO:0000256" key="2">
    <source>
        <dbReference type="SAM" id="Phobius"/>
    </source>
</evidence>
<dbReference type="eggNOG" id="ENOG502SRTP">
    <property type="taxonomic scope" value="Eukaryota"/>
</dbReference>
<dbReference type="Proteomes" id="UP000000759">
    <property type="component" value="Chromosome 25"/>
</dbReference>